<dbReference type="InterPro" id="IPR016181">
    <property type="entry name" value="Acyl_CoA_acyltransferase"/>
</dbReference>
<dbReference type="EC" id="2.3.1.266" evidence="3"/>
<name>A0A1L8RK81_9ENTE</name>
<evidence type="ECO:0000313" key="5">
    <source>
        <dbReference type="EMBL" id="OJG20157.1"/>
    </source>
</evidence>
<dbReference type="PANTHER" id="PTHR42919">
    <property type="entry name" value="N-ALPHA-ACETYLTRANSFERASE"/>
    <property type="match status" value="1"/>
</dbReference>
<dbReference type="PROSITE" id="PS51186">
    <property type="entry name" value="GNAT"/>
    <property type="match status" value="1"/>
</dbReference>
<dbReference type="Gene3D" id="3.40.630.30">
    <property type="match status" value="1"/>
</dbReference>
<dbReference type="Proteomes" id="UP000181884">
    <property type="component" value="Unassembled WGS sequence"/>
</dbReference>
<dbReference type="GO" id="GO:0005737">
    <property type="term" value="C:cytoplasm"/>
    <property type="evidence" value="ECO:0007669"/>
    <property type="project" value="UniProtKB-SubCell"/>
</dbReference>
<evidence type="ECO:0000313" key="6">
    <source>
        <dbReference type="Proteomes" id="UP000181884"/>
    </source>
</evidence>
<comment type="catalytic activity">
    <reaction evidence="3">
        <text>N-terminal L-alanyl-[ribosomal protein bS18] + acetyl-CoA = N-terminal N(alpha)-acetyl-L-alanyl-[ribosomal protein bS18] + CoA + H(+)</text>
        <dbReference type="Rhea" id="RHEA:43756"/>
        <dbReference type="Rhea" id="RHEA-COMP:10676"/>
        <dbReference type="Rhea" id="RHEA-COMP:10677"/>
        <dbReference type="ChEBI" id="CHEBI:15378"/>
        <dbReference type="ChEBI" id="CHEBI:57287"/>
        <dbReference type="ChEBI" id="CHEBI:57288"/>
        <dbReference type="ChEBI" id="CHEBI:64718"/>
        <dbReference type="ChEBI" id="CHEBI:83683"/>
        <dbReference type="EC" id="2.3.1.266"/>
    </reaction>
</comment>
<feature type="domain" description="N-acetyltransferase" evidence="4">
    <location>
        <begin position="1"/>
        <end position="148"/>
    </location>
</feature>
<gene>
    <name evidence="5" type="ORF">RU97_GL000390</name>
</gene>
<dbReference type="InterPro" id="IPR006464">
    <property type="entry name" value="AcTrfase_RimI/Ard1"/>
</dbReference>
<dbReference type="PANTHER" id="PTHR42919:SF8">
    <property type="entry name" value="N-ALPHA-ACETYLTRANSFERASE 50"/>
    <property type="match status" value="1"/>
</dbReference>
<evidence type="ECO:0000256" key="1">
    <source>
        <dbReference type="ARBA" id="ARBA00022679"/>
    </source>
</evidence>
<keyword evidence="2" id="KW-0012">Acyltransferase</keyword>
<dbReference type="SUPFAM" id="SSF55729">
    <property type="entry name" value="Acyl-CoA N-acyltransferases (Nat)"/>
    <property type="match status" value="1"/>
</dbReference>
<comment type="caution">
    <text evidence="5">The sequence shown here is derived from an EMBL/GenBank/DDBJ whole genome shotgun (WGS) entry which is preliminary data.</text>
</comment>
<keyword evidence="6" id="KW-1185">Reference proteome</keyword>
<dbReference type="AlphaFoldDB" id="A0A1L8RK81"/>
<keyword evidence="1" id="KW-0808">Transferase</keyword>
<dbReference type="STRING" id="214095.RU97_GL000390"/>
<proteinExistence type="inferred from homology"/>
<dbReference type="InterPro" id="IPR000182">
    <property type="entry name" value="GNAT_dom"/>
</dbReference>
<dbReference type="CDD" id="cd04301">
    <property type="entry name" value="NAT_SF"/>
    <property type="match status" value="1"/>
</dbReference>
<accession>A0A1L8RK81</accession>
<dbReference type="EMBL" id="JXKH01000001">
    <property type="protein sequence ID" value="OJG20157.1"/>
    <property type="molecule type" value="Genomic_DNA"/>
</dbReference>
<dbReference type="GO" id="GO:0008999">
    <property type="term" value="F:protein-N-terminal-alanine acetyltransferase activity"/>
    <property type="evidence" value="ECO:0007669"/>
    <property type="project" value="UniProtKB-EC"/>
</dbReference>
<protein>
    <recommendedName>
        <fullName evidence="3">[Ribosomal protein bS18]-alanine N-acetyltransferase</fullName>
        <ecNumber evidence="3">2.3.1.266</ecNumber>
    </recommendedName>
</protein>
<keyword evidence="3" id="KW-0963">Cytoplasm</keyword>
<dbReference type="InterPro" id="IPR051556">
    <property type="entry name" value="N-term/lysine_N-AcTrnsfr"/>
</dbReference>
<evidence type="ECO:0000259" key="4">
    <source>
        <dbReference type="PROSITE" id="PS51186"/>
    </source>
</evidence>
<evidence type="ECO:0000256" key="3">
    <source>
        <dbReference type="RuleBase" id="RU363094"/>
    </source>
</evidence>
<comment type="function">
    <text evidence="3">Acetylates the N-terminal alanine of ribosomal protein bS18.</text>
</comment>
<evidence type="ECO:0000256" key="2">
    <source>
        <dbReference type="ARBA" id="ARBA00023315"/>
    </source>
</evidence>
<dbReference type="NCBIfam" id="TIGR01575">
    <property type="entry name" value="rimI"/>
    <property type="match status" value="1"/>
</dbReference>
<reference evidence="5 6" key="1">
    <citation type="submission" date="2014-12" db="EMBL/GenBank/DDBJ databases">
        <title>Draft genome sequences of 29 type strains of Enterococci.</title>
        <authorList>
            <person name="Zhong Z."/>
            <person name="Sun Z."/>
            <person name="Liu W."/>
            <person name="Zhang W."/>
            <person name="Zhang H."/>
        </authorList>
    </citation>
    <scope>NUCLEOTIDE SEQUENCE [LARGE SCALE GENOMIC DNA]</scope>
    <source>
        <strain evidence="5 6">DSM 17029</strain>
    </source>
</reference>
<organism evidence="5 6">
    <name type="scientific">Enterococcus canis</name>
    <dbReference type="NCBI Taxonomy" id="214095"/>
    <lineage>
        <taxon>Bacteria</taxon>
        <taxon>Bacillati</taxon>
        <taxon>Bacillota</taxon>
        <taxon>Bacilli</taxon>
        <taxon>Lactobacillales</taxon>
        <taxon>Enterococcaceae</taxon>
        <taxon>Enterococcus</taxon>
    </lineage>
</organism>
<comment type="subcellular location">
    <subcellularLocation>
        <location evidence="3">Cytoplasm</location>
    </subcellularLocation>
</comment>
<comment type="similarity">
    <text evidence="3">Belongs to the acetyltransferase family. RimI subfamily.</text>
</comment>
<sequence length="150" mass="17168">MVIRAIEENDIKALLGIEREVYFGQLPWTKSAFLSELNSPLLHRYLLIESPKQVWGFIGCRVREKDCHITNVAVSPNQQGQGVGTYLLEEAKKFAIICGCDTMSLEVRINNNQAQRLYRKLGFVSKAIKRGYYTETNEDALDMQLQLKEV</sequence>
<dbReference type="Pfam" id="PF00583">
    <property type="entry name" value="Acetyltransf_1"/>
    <property type="match status" value="1"/>
</dbReference>